<reference evidence="1 2" key="1">
    <citation type="submission" date="2019-07" db="EMBL/GenBank/DDBJ databases">
        <title>Whole genome shotgun sequence of Acetobacter cibinongensis NBRC 16605.</title>
        <authorList>
            <person name="Hosoyama A."/>
            <person name="Uohara A."/>
            <person name="Ohji S."/>
            <person name="Ichikawa N."/>
        </authorList>
    </citation>
    <scope>NUCLEOTIDE SEQUENCE [LARGE SCALE GENOMIC DNA]</scope>
    <source>
        <strain evidence="1 2">NBRC 16605</strain>
    </source>
</reference>
<comment type="caution">
    <text evidence="1">The sequence shown here is derived from an EMBL/GenBank/DDBJ whole genome shotgun (WGS) entry which is preliminary data.</text>
</comment>
<dbReference type="RefSeq" id="WP_048839646.1">
    <property type="nucleotide sequence ID" value="NZ_BAMV01000044.1"/>
</dbReference>
<accession>A0ABQ0V8J3</accession>
<evidence type="ECO:0000313" key="2">
    <source>
        <dbReference type="Proteomes" id="UP000321891"/>
    </source>
</evidence>
<protein>
    <submittedName>
        <fullName evidence="1">Uncharacterized protein</fullName>
    </submittedName>
</protein>
<sequence>MLPWLITPWRCWNDLAGERLHQPEVIGAGMGAIRGFTKPQPLPYRAIQEWCDRNRLNGENREFVVECVSILDRTYISLRNDQIKQDLETAFRK</sequence>
<keyword evidence="2" id="KW-1185">Reference proteome</keyword>
<gene>
    <name evidence="1" type="ORF">ACI01nite_24990</name>
</gene>
<evidence type="ECO:0000313" key="1">
    <source>
        <dbReference type="EMBL" id="GEL59897.1"/>
    </source>
</evidence>
<proteinExistence type="predicted"/>
<name>A0ABQ0V8J3_9PROT</name>
<organism evidence="1 2">
    <name type="scientific">Acetobacter cibinongensis</name>
    <dbReference type="NCBI Taxonomy" id="146475"/>
    <lineage>
        <taxon>Bacteria</taxon>
        <taxon>Pseudomonadati</taxon>
        <taxon>Pseudomonadota</taxon>
        <taxon>Alphaproteobacteria</taxon>
        <taxon>Acetobacterales</taxon>
        <taxon>Acetobacteraceae</taxon>
        <taxon>Acetobacter</taxon>
    </lineage>
</organism>
<dbReference type="EMBL" id="BJVU01000016">
    <property type="protein sequence ID" value="GEL59897.1"/>
    <property type="molecule type" value="Genomic_DNA"/>
</dbReference>
<dbReference type="Proteomes" id="UP000321891">
    <property type="component" value="Unassembled WGS sequence"/>
</dbReference>